<dbReference type="AlphaFoldDB" id="A0A381E8Q6"/>
<proteinExistence type="predicted"/>
<dbReference type="GO" id="GO:0006508">
    <property type="term" value="P:proteolysis"/>
    <property type="evidence" value="ECO:0007669"/>
    <property type="project" value="UniProtKB-KW"/>
</dbReference>
<dbReference type="InterPro" id="IPR021109">
    <property type="entry name" value="Peptidase_aspartic_dom_sf"/>
</dbReference>
<organism evidence="2 3">
    <name type="scientific">Cardiobacterium valvarum</name>
    <dbReference type="NCBI Taxonomy" id="194702"/>
    <lineage>
        <taxon>Bacteria</taxon>
        <taxon>Pseudomonadati</taxon>
        <taxon>Pseudomonadota</taxon>
        <taxon>Gammaproteobacteria</taxon>
        <taxon>Cardiobacteriales</taxon>
        <taxon>Cardiobacteriaceae</taxon>
        <taxon>Cardiobacterium</taxon>
    </lineage>
</organism>
<keyword evidence="2" id="KW-0378">Hydrolase</keyword>
<dbReference type="Proteomes" id="UP000254572">
    <property type="component" value="Unassembled WGS sequence"/>
</dbReference>
<gene>
    <name evidence="2" type="ORF">NCTC13294_01460</name>
</gene>
<dbReference type="RefSeq" id="WP_172542268.1">
    <property type="nucleotide sequence ID" value="NZ_JBHLZC010000004.1"/>
</dbReference>
<keyword evidence="2" id="KW-0645">Protease</keyword>
<dbReference type="CDD" id="cd05483">
    <property type="entry name" value="retropepsin_like_bacteria"/>
    <property type="match status" value="1"/>
</dbReference>
<name>A0A381E8Q6_9GAMM</name>
<dbReference type="InterPro" id="IPR011969">
    <property type="entry name" value="Clan_AA_Asp_peptidase_C"/>
</dbReference>
<reference evidence="2 3" key="1">
    <citation type="submission" date="2018-06" db="EMBL/GenBank/DDBJ databases">
        <authorList>
            <consortium name="Pathogen Informatics"/>
            <person name="Doyle S."/>
        </authorList>
    </citation>
    <scope>NUCLEOTIDE SEQUENCE [LARGE SCALE GENOMIC DNA]</scope>
    <source>
        <strain evidence="2 3">NCTC13294</strain>
    </source>
</reference>
<keyword evidence="1" id="KW-0812">Transmembrane</keyword>
<evidence type="ECO:0000313" key="3">
    <source>
        <dbReference type="Proteomes" id="UP000254572"/>
    </source>
</evidence>
<keyword evidence="3" id="KW-1185">Reference proteome</keyword>
<evidence type="ECO:0000313" key="2">
    <source>
        <dbReference type="EMBL" id="SUX23248.1"/>
    </source>
</evidence>
<dbReference type="EMBL" id="UFUW01000001">
    <property type="protein sequence ID" value="SUX23248.1"/>
    <property type="molecule type" value="Genomic_DNA"/>
</dbReference>
<feature type="transmembrane region" description="Helical" evidence="1">
    <location>
        <begin position="12"/>
        <end position="30"/>
    </location>
</feature>
<dbReference type="InterPro" id="IPR034122">
    <property type="entry name" value="Retropepsin-like_bacterial"/>
</dbReference>
<dbReference type="Pfam" id="PF13975">
    <property type="entry name" value="gag-asp_proteas"/>
    <property type="match status" value="1"/>
</dbReference>
<dbReference type="SUPFAM" id="SSF50630">
    <property type="entry name" value="Acid proteases"/>
    <property type="match status" value="1"/>
</dbReference>
<dbReference type="NCBIfam" id="TIGR02281">
    <property type="entry name" value="clan_AA_DTGA"/>
    <property type="match status" value="1"/>
</dbReference>
<keyword evidence="1" id="KW-0472">Membrane</keyword>
<accession>A0A381E8Q6</accession>
<dbReference type="Gene3D" id="2.40.70.10">
    <property type="entry name" value="Acid Proteases"/>
    <property type="match status" value="1"/>
</dbReference>
<evidence type="ECO:0000256" key="1">
    <source>
        <dbReference type="SAM" id="Phobius"/>
    </source>
</evidence>
<keyword evidence="1" id="KW-1133">Transmembrane helix</keyword>
<protein>
    <submittedName>
        <fullName evidence="2">Predicted aspartyl protease</fullName>
    </submittedName>
</protein>
<dbReference type="GO" id="GO:0008233">
    <property type="term" value="F:peptidase activity"/>
    <property type="evidence" value="ECO:0007669"/>
    <property type="project" value="UniProtKB-KW"/>
</dbReference>
<sequence length="167" mass="18376">MQSQPFARRYATAFALIVFLLFCTLFFFAYNGHESTAHLPNRHAQAVDDVLTLKISADGHFRTPGTINGEAVIFMLDTGASGVALSENLARRIGLQPRGRSRVSTANGVTDAGLVTLDELGFGGWQFERVPATVMPQMEDEVLLGMQILRHFEWKQSGGELRLQPAP</sequence>